<feature type="domain" description="SP-RING-type" evidence="12">
    <location>
        <begin position="300"/>
        <end position="410"/>
    </location>
</feature>
<evidence type="ECO:0000256" key="8">
    <source>
        <dbReference type="ARBA" id="ARBA00022833"/>
    </source>
</evidence>
<dbReference type="RefSeq" id="XP_007734842.1">
    <property type="nucleotide sequence ID" value="XM_007736652.1"/>
</dbReference>
<dbReference type="GO" id="GO:0008270">
    <property type="term" value="F:zinc ion binding"/>
    <property type="evidence" value="ECO:0007669"/>
    <property type="project" value="UniProtKB-KW"/>
</dbReference>
<comment type="pathway">
    <text evidence="2">Protein modification; protein sumoylation.</text>
</comment>
<sequence length="516" mass="58303">MASTTFEPQPLAAPLDDRSLALLEDLVSRDRPLGVREKKLHDFLVTAVDQLTEVTGKLNDRAYERRVRHERERARRRQQQQQQQQQEDGGDVDTSTNDDEAEVAHEQFQQKVETLTAKMDLSIRAIIDDQVWLEGLPAALRHVVTAARNAASETQQMQTQPTPSPTPVQSTGRSPDDGHNDDASGRERKPATQRQPTAVQPSETPHELLAAALQEQSREWASKTLTERYAHNNDYKGFYRVLYDAKHPGEAAPPMPNERLWFAAEEGRELISTQQRSRHDSGRDEEGDEENDNDDDDDDDDDEIEIASERVRIKCPITLLPYVDPVTSLRCNHSYEKSAIQSMLETAQDHAPFTPEQLAELDRLDRRDRPRRERQMRVPQVKCPECNLPLTAADLKPNPALRRRVQRLLESARRNQERDIATSDVDQDDEEDDAEDMVRGTQRRPVGLGSSPVPPSSAATRRSVREAKRERPSSVIPQTQLSRPGTAPSGTPSRLRHAASARPRSAILDVEEDDLA</sequence>
<evidence type="ECO:0000256" key="7">
    <source>
        <dbReference type="ARBA" id="ARBA00022786"/>
    </source>
</evidence>
<dbReference type="STRING" id="1182542.W9YKC5"/>
<feature type="compositionally biased region" description="Polar residues" evidence="11">
    <location>
        <begin position="192"/>
        <end position="203"/>
    </location>
</feature>
<keyword evidence="6 10" id="KW-0863">Zinc-finger</keyword>
<evidence type="ECO:0000256" key="4">
    <source>
        <dbReference type="ARBA" id="ARBA00022679"/>
    </source>
</evidence>
<evidence type="ECO:0000256" key="10">
    <source>
        <dbReference type="PROSITE-ProRule" id="PRU00452"/>
    </source>
</evidence>
<evidence type="ECO:0000256" key="6">
    <source>
        <dbReference type="ARBA" id="ARBA00022771"/>
    </source>
</evidence>
<feature type="compositionally biased region" description="Basic and acidic residues" evidence="11">
    <location>
        <begin position="463"/>
        <end position="472"/>
    </location>
</feature>
<accession>W9YKC5</accession>
<keyword evidence="14" id="KW-1185">Reference proteome</keyword>
<dbReference type="SUPFAM" id="SSF57850">
    <property type="entry name" value="RING/U-box"/>
    <property type="match status" value="1"/>
</dbReference>
<evidence type="ECO:0000256" key="9">
    <source>
        <dbReference type="ARBA" id="ARBA00023242"/>
    </source>
</evidence>
<feature type="region of interest" description="Disordered" evidence="11">
    <location>
        <begin position="150"/>
        <end position="204"/>
    </location>
</feature>
<keyword evidence="4" id="KW-0808">Transferase</keyword>
<dbReference type="GO" id="GO:0000724">
    <property type="term" value="P:double-strand break repair via homologous recombination"/>
    <property type="evidence" value="ECO:0007669"/>
    <property type="project" value="InterPro"/>
</dbReference>
<feature type="region of interest" description="Disordered" evidence="11">
    <location>
        <begin position="412"/>
        <end position="516"/>
    </location>
</feature>
<dbReference type="AlphaFoldDB" id="W9YKC5"/>
<feature type="compositionally biased region" description="Acidic residues" evidence="11">
    <location>
        <begin position="425"/>
        <end position="435"/>
    </location>
</feature>
<feature type="region of interest" description="Disordered" evidence="11">
    <location>
        <begin position="271"/>
        <end position="301"/>
    </location>
</feature>
<dbReference type="Proteomes" id="UP000019478">
    <property type="component" value="Unassembled WGS sequence"/>
</dbReference>
<dbReference type="GO" id="GO:0016925">
    <property type="term" value="P:protein sumoylation"/>
    <property type="evidence" value="ECO:0007669"/>
    <property type="project" value="UniProtKB-UniPathway"/>
</dbReference>
<dbReference type="OrthoDB" id="756301at2759"/>
<feature type="compositionally biased region" description="Low complexity" evidence="11">
    <location>
        <begin position="154"/>
        <end position="171"/>
    </location>
</feature>
<dbReference type="PANTHER" id="PTHR21330">
    <property type="entry name" value="E3 SUMO-PROTEIN LIGASE NSE2"/>
    <property type="match status" value="1"/>
</dbReference>
<comment type="similarity">
    <text evidence="3">Belongs to the NSE2 family.</text>
</comment>
<comment type="subcellular location">
    <subcellularLocation>
        <location evidence="1">Nucleus</location>
    </subcellularLocation>
</comment>
<evidence type="ECO:0000259" key="12">
    <source>
        <dbReference type="PROSITE" id="PS51044"/>
    </source>
</evidence>
<name>W9YKC5_9EURO</name>
<evidence type="ECO:0000313" key="13">
    <source>
        <dbReference type="EMBL" id="EXJ82719.1"/>
    </source>
</evidence>
<evidence type="ECO:0000313" key="14">
    <source>
        <dbReference type="Proteomes" id="UP000019478"/>
    </source>
</evidence>
<feature type="compositionally biased region" description="Basic and acidic residues" evidence="11">
    <location>
        <begin position="412"/>
        <end position="421"/>
    </location>
</feature>
<dbReference type="Pfam" id="PF11789">
    <property type="entry name" value="zf-Nse"/>
    <property type="match status" value="1"/>
</dbReference>
<feature type="region of interest" description="Disordered" evidence="11">
    <location>
        <begin position="62"/>
        <end position="101"/>
    </location>
</feature>
<dbReference type="GO" id="GO:0030915">
    <property type="term" value="C:Smc5-Smc6 complex"/>
    <property type="evidence" value="ECO:0007669"/>
    <property type="project" value="InterPro"/>
</dbReference>
<keyword evidence="8" id="KW-0862">Zinc</keyword>
<keyword evidence="7" id="KW-0833">Ubl conjugation pathway</keyword>
<dbReference type="InterPro" id="IPR026846">
    <property type="entry name" value="Nse2(Mms21)"/>
</dbReference>
<dbReference type="PROSITE" id="PS51044">
    <property type="entry name" value="ZF_SP_RING"/>
    <property type="match status" value="1"/>
</dbReference>
<dbReference type="HOGENOM" id="CLU_028753_1_0_1"/>
<evidence type="ECO:0000256" key="2">
    <source>
        <dbReference type="ARBA" id="ARBA00004718"/>
    </source>
</evidence>
<keyword evidence="9" id="KW-0539">Nucleus</keyword>
<dbReference type="GO" id="GO:0005634">
    <property type="term" value="C:nucleus"/>
    <property type="evidence" value="ECO:0007669"/>
    <property type="project" value="UniProtKB-SubCell"/>
</dbReference>
<dbReference type="GO" id="GO:0061665">
    <property type="term" value="F:SUMO ligase activity"/>
    <property type="evidence" value="ECO:0007669"/>
    <property type="project" value="TreeGrafter"/>
</dbReference>
<keyword evidence="5" id="KW-0479">Metal-binding</keyword>
<evidence type="ECO:0000256" key="1">
    <source>
        <dbReference type="ARBA" id="ARBA00004123"/>
    </source>
</evidence>
<feature type="compositionally biased region" description="Acidic residues" evidence="11">
    <location>
        <begin position="285"/>
        <end position="301"/>
    </location>
</feature>
<feature type="region of interest" description="Disordered" evidence="11">
    <location>
        <begin position="350"/>
        <end position="378"/>
    </location>
</feature>
<feature type="compositionally biased region" description="Basic and acidic residues" evidence="11">
    <location>
        <begin position="174"/>
        <end position="190"/>
    </location>
</feature>
<dbReference type="CDD" id="cd16651">
    <property type="entry name" value="SPL-RING_NSE2"/>
    <property type="match status" value="1"/>
</dbReference>
<protein>
    <recommendedName>
        <fullName evidence="12">SP-RING-type domain-containing protein</fullName>
    </recommendedName>
</protein>
<feature type="compositionally biased region" description="Acidic residues" evidence="11">
    <location>
        <begin position="88"/>
        <end position="101"/>
    </location>
</feature>
<evidence type="ECO:0000256" key="5">
    <source>
        <dbReference type="ARBA" id="ARBA00022723"/>
    </source>
</evidence>
<dbReference type="UniPathway" id="UPA00886"/>
<dbReference type="eggNOG" id="KOG2979">
    <property type="taxonomic scope" value="Eukaryota"/>
</dbReference>
<feature type="compositionally biased region" description="Basic and acidic residues" evidence="11">
    <location>
        <begin position="62"/>
        <end position="73"/>
    </location>
</feature>
<proteinExistence type="inferred from homology"/>
<feature type="compositionally biased region" description="Polar residues" evidence="11">
    <location>
        <begin position="475"/>
        <end position="492"/>
    </location>
</feature>
<dbReference type="PANTHER" id="PTHR21330:SF1">
    <property type="entry name" value="E3 SUMO-PROTEIN LIGASE NSE2"/>
    <property type="match status" value="1"/>
</dbReference>
<dbReference type="Gene3D" id="3.30.40.10">
    <property type="entry name" value="Zinc/RING finger domain, C3HC4 (zinc finger)"/>
    <property type="match status" value="1"/>
</dbReference>
<reference evidence="13 14" key="1">
    <citation type="submission" date="2013-03" db="EMBL/GenBank/DDBJ databases">
        <title>The Genome Sequence of Capronia epimyces CBS 606.96.</title>
        <authorList>
            <consortium name="The Broad Institute Genomics Platform"/>
            <person name="Cuomo C."/>
            <person name="de Hoog S."/>
            <person name="Gorbushina A."/>
            <person name="Walker B."/>
            <person name="Young S.K."/>
            <person name="Zeng Q."/>
            <person name="Gargeya S."/>
            <person name="Fitzgerald M."/>
            <person name="Haas B."/>
            <person name="Abouelleil A."/>
            <person name="Allen A.W."/>
            <person name="Alvarado L."/>
            <person name="Arachchi H.M."/>
            <person name="Berlin A.M."/>
            <person name="Chapman S.B."/>
            <person name="Gainer-Dewar J."/>
            <person name="Goldberg J."/>
            <person name="Griggs A."/>
            <person name="Gujja S."/>
            <person name="Hansen M."/>
            <person name="Howarth C."/>
            <person name="Imamovic A."/>
            <person name="Ireland A."/>
            <person name="Larimer J."/>
            <person name="McCowan C."/>
            <person name="Murphy C."/>
            <person name="Pearson M."/>
            <person name="Poon T.W."/>
            <person name="Priest M."/>
            <person name="Roberts A."/>
            <person name="Saif S."/>
            <person name="Shea T."/>
            <person name="Sisk P."/>
            <person name="Sykes S."/>
            <person name="Wortman J."/>
            <person name="Nusbaum C."/>
            <person name="Birren B."/>
        </authorList>
    </citation>
    <scope>NUCLEOTIDE SEQUENCE [LARGE SCALE GENOMIC DNA]</scope>
    <source>
        <strain evidence="13 14">CBS 606.96</strain>
    </source>
</reference>
<dbReference type="InterPro" id="IPR004181">
    <property type="entry name" value="Znf_MIZ"/>
</dbReference>
<comment type="caution">
    <text evidence="13">The sequence shown here is derived from an EMBL/GenBank/DDBJ whole genome shotgun (WGS) entry which is preliminary data.</text>
</comment>
<dbReference type="InterPro" id="IPR013083">
    <property type="entry name" value="Znf_RING/FYVE/PHD"/>
</dbReference>
<organism evidence="13 14">
    <name type="scientific">Capronia epimyces CBS 606.96</name>
    <dbReference type="NCBI Taxonomy" id="1182542"/>
    <lineage>
        <taxon>Eukaryota</taxon>
        <taxon>Fungi</taxon>
        <taxon>Dikarya</taxon>
        <taxon>Ascomycota</taxon>
        <taxon>Pezizomycotina</taxon>
        <taxon>Eurotiomycetes</taxon>
        <taxon>Chaetothyriomycetidae</taxon>
        <taxon>Chaetothyriales</taxon>
        <taxon>Herpotrichiellaceae</taxon>
        <taxon>Capronia</taxon>
    </lineage>
</organism>
<evidence type="ECO:0000256" key="3">
    <source>
        <dbReference type="ARBA" id="ARBA00008212"/>
    </source>
</evidence>
<dbReference type="GeneID" id="19170642"/>
<gene>
    <name evidence="13" type="ORF">A1O3_06533</name>
</gene>
<feature type="compositionally biased region" description="Basic and acidic residues" evidence="11">
    <location>
        <begin position="360"/>
        <end position="376"/>
    </location>
</feature>
<evidence type="ECO:0000256" key="11">
    <source>
        <dbReference type="SAM" id="MobiDB-lite"/>
    </source>
</evidence>
<dbReference type="EMBL" id="AMGY01000005">
    <property type="protein sequence ID" value="EXJ82719.1"/>
    <property type="molecule type" value="Genomic_DNA"/>
</dbReference>